<feature type="domain" description="Protein kinase" evidence="1">
    <location>
        <begin position="1"/>
        <end position="140"/>
    </location>
</feature>
<dbReference type="GO" id="GO:0004672">
    <property type="term" value="F:protein kinase activity"/>
    <property type="evidence" value="ECO:0007669"/>
    <property type="project" value="InterPro"/>
</dbReference>
<dbReference type="InterPro" id="IPR000719">
    <property type="entry name" value="Prot_kinase_dom"/>
</dbReference>
<evidence type="ECO:0000313" key="2">
    <source>
        <dbReference type="EMBL" id="KAF9625714.1"/>
    </source>
</evidence>
<dbReference type="EMBL" id="JADFTS010000001">
    <property type="protein sequence ID" value="KAF9625714.1"/>
    <property type="molecule type" value="Genomic_DNA"/>
</dbReference>
<protein>
    <recommendedName>
        <fullName evidence="1">Protein kinase domain-containing protein</fullName>
    </recommendedName>
</protein>
<dbReference type="Pfam" id="PF00069">
    <property type="entry name" value="Pkinase"/>
    <property type="match status" value="1"/>
</dbReference>
<sequence>MKENDKLIELQGCPYIIGHYGDDDNVEDGRLPEAEVRYFTPLILKGLKHIHQHEYVHCDIKPDDSLLVSSSSDSSLIKIVPKIADFGLAERLKKEVKTDKPVYLKGTPSYMAPESICRNEYKPHSDIWALWIVVLEMLTG</sequence>
<dbReference type="SMART" id="SM00220">
    <property type="entry name" value="S_TKc"/>
    <property type="match status" value="1"/>
</dbReference>
<accession>A0A835IXU2</accession>
<dbReference type="AlphaFoldDB" id="A0A835IXU2"/>
<dbReference type="PROSITE" id="PS50011">
    <property type="entry name" value="PROTEIN_KINASE_DOM"/>
    <property type="match status" value="1"/>
</dbReference>
<dbReference type="InterPro" id="IPR011009">
    <property type="entry name" value="Kinase-like_dom_sf"/>
</dbReference>
<gene>
    <name evidence="2" type="ORF">IFM89_026294</name>
</gene>
<keyword evidence="3" id="KW-1185">Reference proteome</keyword>
<dbReference type="PANTHER" id="PTHR48011:SF56">
    <property type="entry name" value="PROTEIN KINASE DOMAIN-CONTAINING PROTEIN"/>
    <property type="match status" value="1"/>
</dbReference>
<dbReference type="Proteomes" id="UP000631114">
    <property type="component" value="Unassembled WGS sequence"/>
</dbReference>
<comment type="caution">
    <text evidence="2">The sequence shown here is derived from an EMBL/GenBank/DDBJ whole genome shotgun (WGS) entry which is preliminary data.</text>
</comment>
<dbReference type="PANTHER" id="PTHR48011">
    <property type="entry name" value="CCR4-NOT TRANSCRIPTIONAL COMPLEX SUBUNIT CAF120-RELATED"/>
    <property type="match status" value="1"/>
</dbReference>
<dbReference type="OrthoDB" id="25592at2759"/>
<reference evidence="2 3" key="1">
    <citation type="submission" date="2020-10" db="EMBL/GenBank/DDBJ databases">
        <title>The Coptis chinensis genome and diversification of protoberbering-type alkaloids.</title>
        <authorList>
            <person name="Wang B."/>
            <person name="Shu S."/>
            <person name="Song C."/>
            <person name="Liu Y."/>
        </authorList>
    </citation>
    <scope>NUCLEOTIDE SEQUENCE [LARGE SCALE GENOMIC DNA]</scope>
    <source>
        <strain evidence="2">HL-2020</strain>
        <tissue evidence="2">Leaf</tissue>
    </source>
</reference>
<dbReference type="InterPro" id="IPR052751">
    <property type="entry name" value="Plant_MAPKKK"/>
</dbReference>
<evidence type="ECO:0000313" key="3">
    <source>
        <dbReference type="Proteomes" id="UP000631114"/>
    </source>
</evidence>
<evidence type="ECO:0000259" key="1">
    <source>
        <dbReference type="PROSITE" id="PS50011"/>
    </source>
</evidence>
<dbReference type="SUPFAM" id="SSF56112">
    <property type="entry name" value="Protein kinase-like (PK-like)"/>
    <property type="match status" value="1"/>
</dbReference>
<dbReference type="GO" id="GO:0005524">
    <property type="term" value="F:ATP binding"/>
    <property type="evidence" value="ECO:0007669"/>
    <property type="project" value="InterPro"/>
</dbReference>
<proteinExistence type="predicted"/>
<dbReference type="GO" id="GO:0007165">
    <property type="term" value="P:signal transduction"/>
    <property type="evidence" value="ECO:0007669"/>
    <property type="project" value="TreeGrafter"/>
</dbReference>
<organism evidence="2 3">
    <name type="scientific">Coptis chinensis</name>
    <dbReference type="NCBI Taxonomy" id="261450"/>
    <lineage>
        <taxon>Eukaryota</taxon>
        <taxon>Viridiplantae</taxon>
        <taxon>Streptophyta</taxon>
        <taxon>Embryophyta</taxon>
        <taxon>Tracheophyta</taxon>
        <taxon>Spermatophyta</taxon>
        <taxon>Magnoliopsida</taxon>
        <taxon>Ranunculales</taxon>
        <taxon>Ranunculaceae</taxon>
        <taxon>Coptidoideae</taxon>
        <taxon>Coptis</taxon>
    </lineage>
</organism>
<dbReference type="Gene3D" id="1.10.510.10">
    <property type="entry name" value="Transferase(Phosphotransferase) domain 1"/>
    <property type="match status" value="1"/>
</dbReference>
<name>A0A835IXU2_9MAGN</name>